<feature type="repeat" description="TPR" evidence="1">
    <location>
        <begin position="87"/>
        <end position="120"/>
    </location>
</feature>
<dbReference type="InterPro" id="IPR011990">
    <property type="entry name" value="TPR-like_helical_dom_sf"/>
</dbReference>
<keyword evidence="1" id="KW-0802">TPR repeat</keyword>
<dbReference type="EMBL" id="FLUQ01000001">
    <property type="protein sequence ID" value="SBV94229.1"/>
    <property type="molecule type" value="Genomic_DNA"/>
</dbReference>
<organism evidence="2">
    <name type="scientific">uncultured delta proteobacterium</name>
    <dbReference type="NCBI Taxonomy" id="34034"/>
    <lineage>
        <taxon>Bacteria</taxon>
        <taxon>Deltaproteobacteria</taxon>
        <taxon>environmental samples</taxon>
    </lineage>
</organism>
<sequence>MAFLRALQSLFRKQAPPVRPGEGERPAYRDTLSVINDLSRLVRNDPEAVDIYLALGNLFRAQGDIERAVLIREGLIARPSLNTQFKARAYFELGQDYYRAGVVDRALAAFREAARLGYSQSAVTAELADLFAYAGDFEKAADEYGRLKHYLAQAHYLVRQAREFFDTGDTAKTEKLLKRALKLYPSSVEAWNESIRMAILAKSARKAGALLERALDRVAPHLRFLLLDALLETLAEPAAPSLTTSEADGGTARPDPAPFVREVCEAVIPILEKQDPHILIHYYGALLLQRAGDADNVDVWLAKALVVQPHFWAARLQSLALSVQKHELPPVVGMQVTYLADELKHISRFVCTVCGFREKRVFYRCRRCGSWHSLAFRLSLQQ</sequence>
<dbReference type="Pfam" id="PF13432">
    <property type="entry name" value="TPR_16"/>
    <property type="match status" value="3"/>
</dbReference>
<proteinExistence type="predicted"/>
<gene>
    <name evidence="2" type="ORF">KL86DPRO_10663</name>
</gene>
<dbReference type="InterPro" id="IPR019734">
    <property type="entry name" value="TPR_rpt"/>
</dbReference>
<dbReference type="Gene3D" id="1.25.40.10">
    <property type="entry name" value="Tetratricopeptide repeat domain"/>
    <property type="match status" value="2"/>
</dbReference>
<dbReference type="SUPFAM" id="SSF48452">
    <property type="entry name" value="TPR-like"/>
    <property type="match status" value="1"/>
</dbReference>
<dbReference type="PROSITE" id="PS50005">
    <property type="entry name" value="TPR"/>
    <property type="match status" value="1"/>
</dbReference>
<dbReference type="AlphaFoldDB" id="A0A212J446"/>
<accession>A0A212J446</accession>
<evidence type="ECO:0000313" key="2">
    <source>
        <dbReference type="EMBL" id="SBV94229.1"/>
    </source>
</evidence>
<reference evidence="2" key="1">
    <citation type="submission" date="2016-04" db="EMBL/GenBank/DDBJ databases">
        <authorList>
            <person name="Evans L.H."/>
            <person name="Alamgir A."/>
            <person name="Owens N."/>
            <person name="Weber N.D."/>
            <person name="Virtaneva K."/>
            <person name="Barbian K."/>
            <person name="Babar A."/>
            <person name="Rosenke K."/>
        </authorList>
    </citation>
    <scope>NUCLEOTIDE SEQUENCE</scope>
    <source>
        <strain evidence="2">86</strain>
    </source>
</reference>
<name>A0A212J446_9DELT</name>
<protein>
    <submittedName>
        <fullName evidence="2">Tetratricopeptide domain protein</fullName>
    </submittedName>
</protein>
<evidence type="ECO:0000256" key="1">
    <source>
        <dbReference type="PROSITE-ProRule" id="PRU00339"/>
    </source>
</evidence>
<dbReference type="SMART" id="SM00028">
    <property type="entry name" value="TPR"/>
    <property type="match status" value="3"/>
</dbReference>